<gene>
    <name evidence="2" type="ORF">G3570_06860</name>
</gene>
<sequence length="246" mass="27502">MKSYSKISVASFILAIIASLMFLLSGYGYQWGWWELGFAFQRLIPGAALAALLGLILLIVYGIRKSKSSKAYKGSWMIYASVILCLAVLGNFGYWYLEIQKGYPPIHDITTDTENPPEFEAIVPLRADAPNKTEYGGEEIAEAQKAFYDGLETMRLEVAPAEAYDKALIAAQQMPWEIVAQSKEDLRIEAFHKLPWFGFIDDVVIRVDTTDNGSKIDVRSVSRVGRGDLGVNADRIKSYLAEIEKE</sequence>
<dbReference type="Pfam" id="PF07386">
    <property type="entry name" value="DUF1499"/>
    <property type="match status" value="1"/>
</dbReference>
<feature type="transmembrane region" description="Helical" evidence="1">
    <location>
        <begin position="76"/>
        <end position="97"/>
    </location>
</feature>
<accession>A0A6M1T2W9</accession>
<dbReference type="EMBL" id="JAALLT010000002">
    <property type="protein sequence ID" value="NGP76345.1"/>
    <property type="molecule type" value="Genomic_DNA"/>
</dbReference>
<evidence type="ECO:0000313" key="3">
    <source>
        <dbReference type="Proteomes" id="UP000473278"/>
    </source>
</evidence>
<reference evidence="2 3" key="1">
    <citation type="submission" date="2020-02" db="EMBL/GenBank/DDBJ databases">
        <title>Balneolaceae bacterium YR4-1, complete genome.</title>
        <authorList>
            <person name="Li Y."/>
            <person name="Wu S."/>
        </authorList>
    </citation>
    <scope>NUCLEOTIDE SEQUENCE [LARGE SCALE GENOMIC DNA]</scope>
    <source>
        <strain evidence="2 3">YR4-1</strain>
    </source>
</reference>
<organism evidence="2 3">
    <name type="scientific">Halalkalibaculum roseum</name>
    <dbReference type="NCBI Taxonomy" id="2709311"/>
    <lineage>
        <taxon>Bacteria</taxon>
        <taxon>Pseudomonadati</taxon>
        <taxon>Balneolota</taxon>
        <taxon>Balneolia</taxon>
        <taxon>Balneolales</taxon>
        <taxon>Balneolaceae</taxon>
        <taxon>Halalkalibaculum</taxon>
    </lineage>
</organism>
<feature type="transmembrane region" description="Helical" evidence="1">
    <location>
        <begin position="43"/>
        <end position="64"/>
    </location>
</feature>
<feature type="transmembrane region" description="Helical" evidence="1">
    <location>
        <begin position="12"/>
        <end position="31"/>
    </location>
</feature>
<dbReference type="RefSeq" id="WP_165140610.1">
    <property type="nucleotide sequence ID" value="NZ_JAALLT010000002.1"/>
</dbReference>
<dbReference type="InterPro" id="IPR010865">
    <property type="entry name" value="DUF1499"/>
</dbReference>
<evidence type="ECO:0000313" key="2">
    <source>
        <dbReference type="EMBL" id="NGP76345.1"/>
    </source>
</evidence>
<keyword evidence="1" id="KW-0472">Membrane</keyword>
<comment type="caution">
    <text evidence="2">The sequence shown here is derived from an EMBL/GenBank/DDBJ whole genome shotgun (WGS) entry which is preliminary data.</text>
</comment>
<evidence type="ECO:0000256" key="1">
    <source>
        <dbReference type="SAM" id="Phobius"/>
    </source>
</evidence>
<keyword evidence="1" id="KW-1133">Transmembrane helix</keyword>
<dbReference type="AlphaFoldDB" id="A0A6M1T2W9"/>
<keyword evidence="1" id="KW-0812">Transmembrane</keyword>
<dbReference type="Proteomes" id="UP000473278">
    <property type="component" value="Unassembled WGS sequence"/>
</dbReference>
<keyword evidence="3" id="KW-1185">Reference proteome</keyword>
<protein>
    <submittedName>
        <fullName evidence="2">DUF1499 domain-containing protein</fullName>
    </submittedName>
</protein>
<name>A0A6M1T2W9_9BACT</name>
<proteinExistence type="predicted"/>